<dbReference type="Proteomes" id="UP000216004">
    <property type="component" value="Unassembled WGS sequence"/>
</dbReference>
<dbReference type="Gene3D" id="1.10.3190.10">
    <property type="entry name" value="yfbu gene product, domain 2"/>
    <property type="match status" value="1"/>
</dbReference>
<dbReference type="EMBL" id="MWWS01000002">
    <property type="protein sequence ID" value="OZG50885.1"/>
    <property type="molecule type" value="Genomic_DNA"/>
</dbReference>
<dbReference type="OrthoDB" id="4942058at2"/>
<gene>
    <name evidence="1" type="ORF">BOCO_0071</name>
</gene>
<keyword evidence="2" id="KW-1185">Reference proteome</keyword>
<dbReference type="Pfam" id="PF03887">
    <property type="entry name" value="YfbU"/>
    <property type="match status" value="1"/>
</dbReference>
<accession>A0A261EVM6</accession>
<sequence length="254" mass="30021">MEESKTMKVITARISSGLYEALEDYARQKESTKSEIINKVLKQYLLAQSGSEHSSQHDNDFDDIDSYYFKPIYALNDDMRRILIMLEQLAEHMTSDKDEQEQHKYAIEVLEKGYSSEYEEVLPHIVPELPTTITDEAQDIMSMFQDLLISYENLSADEKTSIPDINKTMLHCQGFDRQDPHEIRVSEYLKLLRQDERWQLPYDDMLKHSDNGNSHRKQLNQYRNMLKKHKSVRHRKSDYSSHLSRDEIMHITTL</sequence>
<evidence type="ECO:0000313" key="1">
    <source>
        <dbReference type="EMBL" id="OZG50885.1"/>
    </source>
</evidence>
<dbReference type="InterPro" id="IPR005587">
    <property type="entry name" value="UPF0304_YfbU"/>
</dbReference>
<name>A0A261EVM6_9BIFI</name>
<proteinExistence type="predicted"/>
<organism evidence="1 2">
    <name type="scientific">Bombiscardovia coagulans</name>
    <dbReference type="NCBI Taxonomy" id="686666"/>
    <lineage>
        <taxon>Bacteria</taxon>
        <taxon>Bacillati</taxon>
        <taxon>Actinomycetota</taxon>
        <taxon>Actinomycetes</taxon>
        <taxon>Bifidobacteriales</taxon>
        <taxon>Bifidobacteriaceae</taxon>
        <taxon>Bombiscardovia</taxon>
    </lineage>
</organism>
<dbReference type="AlphaFoldDB" id="A0A261EVM6"/>
<comment type="caution">
    <text evidence="1">The sequence shown here is derived from an EMBL/GenBank/DDBJ whole genome shotgun (WGS) entry which is preliminary data.</text>
</comment>
<dbReference type="SUPFAM" id="SSF116960">
    <property type="entry name" value="YfbU-like"/>
    <property type="match status" value="1"/>
</dbReference>
<protein>
    <submittedName>
        <fullName evidence="1">YfbU domain-containing protein</fullName>
    </submittedName>
</protein>
<evidence type="ECO:0000313" key="2">
    <source>
        <dbReference type="Proteomes" id="UP000216004"/>
    </source>
</evidence>
<dbReference type="RefSeq" id="WP_094722132.1">
    <property type="nucleotide sequence ID" value="NZ_MWWS01000002.1"/>
</dbReference>
<reference evidence="1 2" key="1">
    <citation type="journal article" date="2017" name="BMC Genomics">
        <title>Comparative genomic and phylogenomic analyses of the Bifidobacteriaceae family.</title>
        <authorList>
            <person name="Lugli G.A."/>
            <person name="Milani C."/>
            <person name="Turroni F."/>
            <person name="Duranti S."/>
            <person name="Mancabelli L."/>
            <person name="Mangifesta M."/>
            <person name="Ferrario C."/>
            <person name="Modesto M."/>
            <person name="Mattarelli P."/>
            <person name="Jiri K."/>
            <person name="van Sinderen D."/>
            <person name="Ventura M."/>
        </authorList>
    </citation>
    <scope>NUCLEOTIDE SEQUENCE [LARGE SCALE GENOMIC DNA]</scope>
    <source>
        <strain evidence="1 2">DSM 22924</strain>
    </source>
</reference>
<dbReference type="InterPro" id="IPR023146">
    <property type="entry name" value="YfbU_alpha-helical_sf"/>
</dbReference>